<feature type="domain" description="Fungal lipase-type" evidence="1">
    <location>
        <begin position="22"/>
        <end position="157"/>
    </location>
</feature>
<dbReference type="OrthoDB" id="426718at2759"/>
<reference evidence="5" key="2">
    <citation type="journal article" date="2018" name="Nat. Microbiol.">
        <title>Leveraging single-cell genomics to expand the fungal tree of life.</title>
        <authorList>
            <person name="Ahrendt S.R."/>
            <person name="Quandt C.A."/>
            <person name="Ciobanu D."/>
            <person name="Clum A."/>
            <person name="Salamov A."/>
            <person name="Andreopoulos B."/>
            <person name="Cheng J.F."/>
            <person name="Woyke T."/>
            <person name="Pelin A."/>
            <person name="Henrissat B."/>
            <person name="Reynolds N.K."/>
            <person name="Benny G.L."/>
            <person name="Smith M.E."/>
            <person name="James T.Y."/>
            <person name="Grigoriev I.V."/>
        </authorList>
    </citation>
    <scope>NUCLEOTIDE SEQUENCE [LARGE SCALE GENOMIC DNA]</scope>
    <source>
        <strain evidence="5">CSF55</strain>
    </source>
</reference>
<dbReference type="Proteomes" id="UP000030755">
    <property type="component" value="Unassembled WGS sequence"/>
</dbReference>
<reference evidence="3" key="3">
    <citation type="submission" date="2018-08" db="EMBL/GenBank/DDBJ databases">
        <title>Leveraging single-cell genomics to expand the Fungal Tree of Life.</title>
        <authorList>
            <consortium name="DOE Joint Genome Institute"/>
            <person name="Ahrendt S.R."/>
            <person name="Quandt C.A."/>
            <person name="Ciobanu D."/>
            <person name="Clum A."/>
            <person name="Salamov A."/>
            <person name="Andreopoulos B."/>
            <person name="Cheng J.-F."/>
            <person name="Woyke T."/>
            <person name="Pelin A."/>
            <person name="Henrissat B."/>
            <person name="Reynolds N."/>
            <person name="Benny G.L."/>
            <person name="Smith M.E."/>
            <person name="James T.Y."/>
            <person name="Grigoriev I.V."/>
        </authorList>
    </citation>
    <scope>NUCLEOTIDE SEQUENCE</scope>
    <source>
        <strain evidence="3">CSF55</strain>
    </source>
</reference>
<dbReference type="PANTHER" id="PTHR45856:SF24">
    <property type="entry name" value="FUNGAL LIPASE-LIKE DOMAIN-CONTAINING PROTEIN"/>
    <property type="match status" value="1"/>
</dbReference>
<dbReference type="InterPro" id="IPR029058">
    <property type="entry name" value="AB_hydrolase_fold"/>
</dbReference>
<evidence type="ECO:0000313" key="5">
    <source>
        <dbReference type="Proteomes" id="UP000281549"/>
    </source>
</evidence>
<dbReference type="InterPro" id="IPR051218">
    <property type="entry name" value="Sec_MonoDiacylglyc_Lipase"/>
</dbReference>
<dbReference type="AlphaFoldDB" id="A0A075ATG5"/>
<protein>
    <submittedName>
        <fullName evidence="3">Alpha/beta-hydrolase</fullName>
    </submittedName>
</protein>
<keyword evidence="3" id="KW-0378">Hydrolase</keyword>
<keyword evidence="4" id="KW-1185">Reference proteome</keyword>
<reference evidence="2 4" key="1">
    <citation type="journal article" date="2013" name="Curr. Biol.">
        <title>Shared signatures of parasitism and phylogenomics unite Cryptomycota and microsporidia.</title>
        <authorList>
            <person name="James T.Y."/>
            <person name="Pelin A."/>
            <person name="Bonen L."/>
            <person name="Ahrendt S."/>
            <person name="Sain D."/>
            <person name="Corradi N."/>
            <person name="Stajich J.E."/>
        </authorList>
    </citation>
    <scope>NUCLEOTIDE SEQUENCE [LARGE SCALE GENOMIC DNA]</scope>
    <source>
        <strain evidence="2">CSF55</strain>
        <strain evidence="2">CSF55</strain>
    </source>
</reference>
<dbReference type="EMBL" id="ML005688">
    <property type="protein sequence ID" value="RKP17750.1"/>
    <property type="molecule type" value="Genomic_DNA"/>
</dbReference>
<dbReference type="HOGENOM" id="CLU_1070201_0_0_1"/>
<evidence type="ECO:0000313" key="3">
    <source>
        <dbReference type="EMBL" id="RKP17750.1"/>
    </source>
</evidence>
<dbReference type="Pfam" id="PF01764">
    <property type="entry name" value="Lipase_3"/>
    <property type="match status" value="1"/>
</dbReference>
<dbReference type="GO" id="GO:0016787">
    <property type="term" value="F:hydrolase activity"/>
    <property type="evidence" value="ECO:0007669"/>
    <property type="project" value="UniProtKB-KW"/>
</dbReference>
<dbReference type="CDD" id="cd00519">
    <property type="entry name" value="Lipase_3"/>
    <property type="match status" value="1"/>
</dbReference>
<dbReference type="Gene3D" id="3.40.50.1820">
    <property type="entry name" value="alpha/beta hydrolase"/>
    <property type="match status" value="1"/>
</dbReference>
<organism evidence="2 4">
    <name type="scientific">Rozella allomycis (strain CSF55)</name>
    <dbReference type="NCBI Taxonomy" id="988480"/>
    <lineage>
        <taxon>Eukaryota</taxon>
        <taxon>Fungi</taxon>
        <taxon>Fungi incertae sedis</taxon>
        <taxon>Cryptomycota</taxon>
        <taxon>Cryptomycota incertae sedis</taxon>
        <taxon>Rozella</taxon>
    </lineage>
</organism>
<gene>
    <name evidence="2" type="ORF">O9G_004280</name>
    <name evidence="3" type="ORF">ROZALSC1DRAFT_30476</name>
</gene>
<accession>A0A075ATG5</accession>
<dbReference type="PANTHER" id="PTHR45856">
    <property type="entry name" value="ALPHA/BETA-HYDROLASES SUPERFAMILY PROTEIN"/>
    <property type="match status" value="1"/>
</dbReference>
<dbReference type="InterPro" id="IPR002921">
    <property type="entry name" value="Fungal_lipase-type"/>
</dbReference>
<name>A0A075ATG5_ROZAC</name>
<evidence type="ECO:0000313" key="2">
    <source>
        <dbReference type="EMBL" id="EPZ32015.1"/>
    </source>
</evidence>
<dbReference type="Proteomes" id="UP000281549">
    <property type="component" value="Unassembled WGS sequence"/>
</dbReference>
<evidence type="ECO:0000313" key="4">
    <source>
        <dbReference type="Proteomes" id="UP000030755"/>
    </source>
</evidence>
<dbReference type="SUPFAM" id="SSF53474">
    <property type="entry name" value="alpha/beta-Hydrolases"/>
    <property type="match status" value="1"/>
</dbReference>
<dbReference type="GO" id="GO:0006629">
    <property type="term" value="P:lipid metabolic process"/>
    <property type="evidence" value="ECO:0007669"/>
    <property type="project" value="InterPro"/>
</dbReference>
<sequence>MVMLYKTIPFALVQYTEVELEIAFRGSSTVDDWVVNLSLLSAELEPAIMQGNITVHSGFYKKSLKLLPSVKTAINTFRSMYQIDRYVFSGHSQGGALAVITSLLVKDWFLELNEHFNFVVYTFGSPKLFFGDISQEVHDKIYRFITPSDPVPELPPLMNHGGKEIVLSKSKTTSRVLKTLKKFVISISMGVALNTVTSYINFPPKENDKDEKKEQSLSKVFNGIATGVGIVALAKMLIQDHLTPAYEKAVKKFVDRLKIY</sequence>
<dbReference type="EMBL" id="KE561194">
    <property type="protein sequence ID" value="EPZ32015.1"/>
    <property type="molecule type" value="Genomic_DNA"/>
</dbReference>
<proteinExistence type="predicted"/>
<evidence type="ECO:0000259" key="1">
    <source>
        <dbReference type="Pfam" id="PF01764"/>
    </source>
</evidence>